<proteinExistence type="predicted"/>
<dbReference type="Proteomes" id="UP000799421">
    <property type="component" value="Unassembled WGS sequence"/>
</dbReference>
<name>A0A6A7C7I7_9PEZI</name>
<evidence type="ECO:0000313" key="2">
    <source>
        <dbReference type="Proteomes" id="UP000799421"/>
    </source>
</evidence>
<accession>A0A6A7C7I7</accession>
<dbReference type="EMBL" id="MU005963">
    <property type="protein sequence ID" value="KAF2863029.1"/>
    <property type="molecule type" value="Genomic_DNA"/>
</dbReference>
<gene>
    <name evidence="1" type="ORF">K470DRAFT_255540</name>
</gene>
<organism evidence="1 2">
    <name type="scientific">Piedraia hortae CBS 480.64</name>
    <dbReference type="NCBI Taxonomy" id="1314780"/>
    <lineage>
        <taxon>Eukaryota</taxon>
        <taxon>Fungi</taxon>
        <taxon>Dikarya</taxon>
        <taxon>Ascomycota</taxon>
        <taxon>Pezizomycotina</taxon>
        <taxon>Dothideomycetes</taxon>
        <taxon>Dothideomycetidae</taxon>
        <taxon>Capnodiales</taxon>
        <taxon>Piedraiaceae</taxon>
        <taxon>Piedraia</taxon>
    </lineage>
</organism>
<dbReference type="AlphaFoldDB" id="A0A6A7C7I7"/>
<protein>
    <submittedName>
        <fullName evidence="1">Uncharacterized protein</fullName>
    </submittedName>
</protein>
<evidence type="ECO:0000313" key="1">
    <source>
        <dbReference type="EMBL" id="KAF2863029.1"/>
    </source>
</evidence>
<keyword evidence="2" id="KW-1185">Reference proteome</keyword>
<reference evidence="1" key="1">
    <citation type="journal article" date="2020" name="Stud. Mycol.">
        <title>101 Dothideomycetes genomes: a test case for predicting lifestyles and emergence of pathogens.</title>
        <authorList>
            <person name="Haridas S."/>
            <person name="Albert R."/>
            <person name="Binder M."/>
            <person name="Bloem J."/>
            <person name="Labutti K."/>
            <person name="Salamov A."/>
            <person name="Andreopoulos B."/>
            <person name="Baker S."/>
            <person name="Barry K."/>
            <person name="Bills G."/>
            <person name="Bluhm B."/>
            <person name="Cannon C."/>
            <person name="Castanera R."/>
            <person name="Culley D."/>
            <person name="Daum C."/>
            <person name="Ezra D."/>
            <person name="Gonzalez J."/>
            <person name="Henrissat B."/>
            <person name="Kuo A."/>
            <person name="Liang C."/>
            <person name="Lipzen A."/>
            <person name="Lutzoni F."/>
            <person name="Magnuson J."/>
            <person name="Mondo S."/>
            <person name="Nolan M."/>
            <person name="Ohm R."/>
            <person name="Pangilinan J."/>
            <person name="Park H.-J."/>
            <person name="Ramirez L."/>
            <person name="Alfaro M."/>
            <person name="Sun H."/>
            <person name="Tritt A."/>
            <person name="Yoshinaga Y."/>
            <person name="Zwiers L.-H."/>
            <person name="Turgeon B."/>
            <person name="Goodwin S."/>
            <person name="Spatafora J."/>
            <person name="Crous P."/>
            <person name="Grigoriev I."/>
        </authorList>
    </citation>
    <scope>NUCLEOTIDE SEQUENCE</scope>
    <source>
        <strain evidence="1">CBS 480.64</strain>
    </source>
</reference>
<sequence length="77" mass="8312">MDTVTAQLYDSFAKGKPAYVGAIGVEASFASRKTTTKPIDHDDLVNECFNECTQCRSQMLVQSDPVVGYLCTAGSVM</sequence>